<dbReference type="InterPro" id="IPR017938">
    <property type="entry name" value="Riboflavin_synthase-like_b-brl"/>
</dbReference>
<keyword evidence="2 6" id="KW-0812">Transmembrane</keyword>
<dbReference type="InterPro" id="IPR013112">
    <property type="entry name" value="FAD-bd_8"/>
</dbReference>
<dbReference type="SFLD" id="SFLDG01168">
    <property type="entry name" value="Ferric_reductase_subgroup_(FRE"/>
    <property type="match status" value="1"/>
</dbReference>
<dbReference type="InterPro" id="IPR039261">
    <property type="entry name" value="FNR_nucleotide-bd"/>
</dbReference>
<dbReference type="GeneID" id="19951594"/>
<dbReference type="PANTHER" id="PTHR11972">
    <property type="entry name" value="NADPH OXIDASE"/>
    <property type="match status" value="1"/>
</dbReference>
<dbReference type="OrthoDB" id="75426at2759"/>
<name>T0RMR1_SAPDV</name>
<dbReference type="PROSITE" id="PS51384">
    <property type="entry name" value="FAD_FR"/>
    <property type="match status" value="1"/>
</dbReference>
<keyword evidence="5 6" id="KW-0472">Membrane</keyword>
<dbReference type="SUPFAM" id="SSF63380">
    <property type="entry name" value="Riboflavin synthase domain-like"/>
    <property type="match status" value="1"/>
</dbReference>
<dbReference type="PANTHER" id="PTHR11972:SF193">
    <property type="entry name" value="FAD-BINDING FR-TYPE DOMAIN-CONTAINING PROTEIN"/>
    <property type="match status" value="1"/>
</dbReference>
<dbReference type="Gene3D" id="3.40.50.80">
    <property type="entry name" value="Nucleotide-binding domain of ferredoxin-NADP reductase (FNR) module"/>
    <property type="match status" value="2"/>
</dbReference>
<dbReference type="GO" id="GO:0005886">
    <property type="term" value="C:plasma membrane"/>
    <property type="evidence" value="ECO:0007669"/>
    <property type="project" value="TreeGrafter"/>
</dbReference>
<accession>T0RMR1</accession>
<evidence type="ECO:0000256" key="6">
    <source>
        <dbReference type="SAM" id="Phobius"/>
    </source>
</evidence>
<feature type="transmembrane region" description="Helical" evidence="6">
    <location>
        <begin position="86"/>
        <end position="107"/>
    </location>
</feature>
<gene>
    <name evidence="8" type="ORF">SDRG_10867</name>
</gene>
<dbReference type="EMBL" id="JH767169">
    <property type="protein sequence ID" value="EQC31262.1"/>
    <property type="molecule type" value="Genomic_DNA"/>
</dbReference>
<dbReference type="VEuPathDB" id="FungiDB:SDRG_10867"/>
<evidence type="ECO:0000259" key="7">
    <source>
        <dbReference type="PROSITE" id="PS51384"/>
    </source>
</evidence>
<dbReference type="SUPFAM" id="SSF52343">
    <property type="entry name" value="Ferredoxin reductase-like, C-terminal NADP-linked domain"/>
    <property type="match status" value="1"/>
</dbReference>
<feature type="transmembrane region" description="Helical" evidence="6">
    <location>
        <begin position="128"/>
        <end position="154"/>
    </location>
</feature>
<dbReference type="AlphaFoldDB" id="T0RMR1"/>
<comment type="subcellular location">
    <subcellularLocation>
        <location evidence="1">Membrane</location>
        <topology evidence="1">Multi-pass membrane protein</topology>
    </subcellularLocation>
</comment>
<evidence type="ECO:0000256" key="5">
    <source>
        <dbReference type="ARBA" id="ARBA00023136"/>
    </source>
</evidence>
<dbReference type="RefSeq" id="XP_008615103.1">
    <property type="nucleotide sequence ID" value="XM_008616881.1"/>
</dbReference>
<keyword evidence="3 6" id="KW-1133">Transmembrane helix</keyword>
<dbReference type="InterPro" id="IPR013121">
    <property type="entry name" value="Fe_red_NAD-bd_6"/>
</dbReference>
<evidence type="ECO:0000313" key="8">
    <source>
        <dbReference type="EMBL" id="EQC31262.1"/>
    </source>
</evidence>
<organism evidence="8 9">
    <name type="scientific">Saprolegnia diclina (strain VS20)</name>
    <dbReference type="NCBI Taxonomy" id="1156394"/>
    <lineage>
        <taxon>Eukaryota</taxon>
        <taxon>Sar</taxon>
        <taxon>Stramenopiles</taxon>
        <taxon>Oomycota</taxon>
        <taxon>Saprolegniomycetes</taxon>
        <taxon>Saprolegniales</taxon>
        <taxon>Saprolegniaceae</taxon>
        <taxon>Saprolegnia</taxon>
    </lineage>
</organism>
<feature type="transmembrane region" description="Helical" evidence="6">
    <location>
        <begin position="260"/>
        <end position="280"/>
    </location>
</feature>
<dbReference type="InterPro" id="IPR050369">
    <property type="entry name" value="RBOH/FRE"/>
</dbReference>
<feature type="transmembrane region" description="Helical" evidence="6">
    <location>
        <begin position="214"/>
        <end position="236"/>
    </location>
</feature>
<evidence type="ECO:0000256" key="1">
    <source>
        <dbReference type="ARBA" id="ARBA00004141"/>
    </source>
</evidence>
<feature type="transmembrane region" description="Helical" evidence="6">
    <location>
        <begin position="309"/>
        <end position="325"/>
    </location>
</feature>
<feature type="transmembrane region" description="Helical" evidence="6">
    <location>
        <begin position="30"/>
        <end position="53"/>
    </location>
</feature>
<dbReference type="Proteomes" id="UP000030762">
    <property type="component" value="Unassembled WGS sequence"/>
</dbReference>
<evidence type="ECO:0000256" key="3">
    <source>
        <dbReference type="ARBA" id="ARBA00022989"/>
    </source>
</evidence>
<dbReference type="Pfam" id="PF08022">
    <property type="entry name" value="FAD_binding_8"/>
    <property type="match status" value="1"/>
</dbReference>
<feature type="transmembrane region" description="Helical" evidence="6">
    <location>
        <begin position="174"/>
        <end position="193"/>
    </location>
</feature>
<sequence>MGHTSTYEAMATPPLHAPLDAEVKSVPRKLALAAHWVAGLLVLYAIFGTTVIYSQTSIDIMNNFLCPLFGVDPYKWPSGHYEMVDAGYFLFASILPIFVAFLLVRLVSHGATFPIFRVSYALQRKPRFLNSLVTYGEALFLLVVVGGNILFFYFSYTIRVEPTSTNERRLEAAAAAFGFLTAYNMAFLALPASRHCFWMEWLGIPYAHGIKYHRWLGILSILALVLHTIVYVVSYARKHELMKMLPCFDCDIGDEGYENWMISFGWLSGFAMFIMGMTSISYVRRRYYNVFYVTHFLFIPATIFAAMHWSGVLLFCFVSMVLYIGNRMMSSATISAPVVVRKAISYPHQVTELIVEIATHYQAGDVVYLKVPAVSKTQWHPFSVASTPLHTPGTMTIYLKNLGRWSSQVFEYVRQCNAARIDPIIYMDGGYVSPALVPASFEKVVFIGGGIGVTPLMAQIMHVLYTAPSQEVHLVWHVRDLRMMTQFQQWFHEATGLSSNLRLHLFVTKSSPPDDETAASSTAFDLKASDIPPRPYANVSMLRQTLLFVSAFLGAGILFVVVHYGNKISTINAAYWPIQSFMEFVAIVVGSYWAYVVVLIKPYTPTPVAKSPVDEMPKEPTMSDEAFVERYSVQRGRMDWSVFFANLVNDTAATAPTPAIGVYISGPKTLSRAIDAQAHSAQFAVHHEEFEM</sequence>
<dbReference type="eggNOG" id="KOG0039">
    <property type="taxonomic scope" value="Eukaryota"/>
</dbReference>
<feature type="domain" description="FAD-binding FR-type" evidence="7">
    <location>
        <begin position="331"/>
        <end position="437"/>
    </location>
</feature>
<dbReference type="SFLD" id="SFLDS00052">
    <property type="entry name" value="Ferric_Reductase_Domain"/>
    <property type="match status" value="1"/>
</dbReference>
<dbReference type="Pfam" id="PF01794">
    <property type="entry name" value="Ferric_reduct"/>
    <property type="match status" value="1"/>
</dbReference>
<dbReference type="Pfam" id="PF08030">
    <property type="entry name" value="NAD_binding_6"/>
    <property type="match status" value="1"/>
</dbReference>
<evidence type="ECO:0000256" key="2">
    <source>
        <dbReference type="ARBA" id="ARBA00022692"/>
    </source>
</evidence>
<keyword evidence="9" id="KW-1185">Reference proteome</keyword>
<keyword evidence="4" id="KW-0560">Oxidoreductase</keyword>
<protein>
    <recommendedName>
        <fullName evidence="7">FAD-binding FR-type domain-containing protein</fullName>
    </recommendedName>
</protein>
<evidence type="ECO:0000256" key="4">
    <source>
        <dbReference type="ARBA" id="ARBA00023002"/>
    </source>
</evidence>
<dbReference type="InterPro" id="IPR017927">
    <property type="entry name" value="FAD-bd_FR_type"/>
</dbReference>
<dbReference type="CDD" id="cd06186">
    <property type="entry name" value="NOX_Duox_like_FAD_NADP"/>
    <property type="match status" value="1"/>
</dbReference>
<dbReference type="STRING" id="1156394.T0RMR1"/>
<dbReference type="InParanoid" id="T0RMR1"/>
<dbReference type="GO" id="GO:0016491">
    <property type="term" value="F:oxidoreductase activity"/>
    <property type="evidence" value="ECO:0007669"/>
    <property type="project" value="UniProtKB-KW"/>
</dbReference>
<proteinExistence type="predicted"/>
<dbReference type="OMA" id="WTHELVA"/>
<feature type="transmembrane region" description="Helical" evidence="6">
    <location>
        <begin position="546"/>
        <end position="564"/>
    </location>
</feature>
<feature type="transmembrane region" description="Helical" evidence="6">
    <location>
        <begin position="576"/>
        <end position="600"/>
    </location>
</feature>
<reference evidence="8 9" key="1">
    <citation type="submission" date="2012-04" db="EMBL/GenBank/DDBJ databases">
        <title>The Genome Sequence of Saprolegnia declina VS20.</title>
        <authorList>
            <consortium name="The Broad Institute Genome Sequencing Platform"/>
            <person name="Russ C."/>
            <person name="Nusbaum C."/>
            <person name="Tyler B."/>
            <person name="van West P."/>
            <person name="Dieguez-Uribeondo J."/>
            <person name="de Bruijn I."/>
            <person name="Tripathy S."/>
            <person name="Jiang R."/>
            <person name="Young S.K."/>
            <person name="Zeng Q."/>
            <person name="Gargeya S."/>
            <person name="Fitzgerald M."/>
            <person name="Haas B."/>
            <person name="Abouelleil A."/>
            <person name="Alvarado L."/>
            <person name="Arachchi H.M."/>
            <person name="Berlin A."/>
            <person name="Chapman S.B."/>
            <person name="Goldberg J."/>
            <person name="Griggs A."/>
            <person name="Gujja S."/>
            <person name="Hansen M."/>
            <person name="Howarth C."/>
            <person name="Imamovic A."/>
            <person name="Larimer J."/>
            <person name="McCowen C."/>
            <person name="Montmayeur A."/>
            <person name="Murphy C."/>
            <person name="Neiman D."/>
            <person name="Pearson M."/>
            <person name="Priest M."/>
            <person name="Roberts A."/>
            <person name="Saif S."/>
            <person name="Shea T."/>
            <person name="Sisk P."/>
            <person name="Sykes S."/>
            <person name="Wortman J."/>
            <person name="Nusbaum C."/>
            <person name="Birren B."/>
        </authorList>
    </citation>
    <scope>NUCLEOTIDE SEQUENCE [LARGE SCALE GENOMIC DNA]</scope>
    <source>
        <strain evidence="8 9">VS20</strain>
    </source>
</reference>
<evidence type="ECO:0000313" key="9">
    <source>
        <dbReference type="Proteomes" id="UP000030762"/>
    </source>
</evidence>
<dbReference type="InterPro" id="IPR013130">
    <property type="entry name" value="Fe3_Rdtase_TM_dom"/>
</dbReference>